<reference evidence="2" key="3">
    <citation type="submission" date="2016-12" db="EMBL/GenBank/DDBJ databases">
        <title>Annotation of the draft genome assembly of Crocosphaera watsonii WH 8501.</title>
        <authorList>
            <consortium name="US DOE Joint Genome Institute (JGI-ORNL)"/>
            <person name="Larimer F."/>
            <person name="Land M."/>
        </authorList>
    </citation>
    <scope>NUCLEOTIDE SEQUENCE</scope>
    <source>
        <strain evidence="2">WH 8501</strain>
    </source>
</reference>
<organism evidence="2 3">
    <name type="scientific">Crocosphaera watsonii WH 8501</name>
    <dbReference type="NCBI Taxonomy" id="165597"/>
    <lineage>
        <taxon>Bacteria</taxon>
        <taxon>Bacillati</taxon>
        <taxon>Cyanobacteriota</taxon>
        <taxon>Cyanophyceae</taxon>
        <taxon>Oscillatoriophycideae</taxon>
        <taxon>Chroococcales</taxon>
        <taxon>Aphanothecaceae</taxon>
        <taxon>Crocosphaera</taxon>
    </lineage>
</organism>
<feature type="coiled-coil region" evidence="1">
    <location>
        <begin position="31"/>
        <end position="58"/>
    </location>
</feature>
<dbReference type="KEGG" id="cwa:CwatDRAFT_5753"/>
<evidence type="ECO:0000256" key="1">
    <source>
        <dbReference type="SAM" id="Coils"/>
    </source>
</evidence>
<proteinExistence type="predicted"/>
<reference evidence="2" key="1">
    <citation type="submission" date="2004-02" db="EMBL/GenBank/DDBJ databases">
        <authorList>
            <consortium name="DOE Joint Genome Institute"/>
        </authorList>
    </citation>
    <scope>NUCLEOTIDE SEQUENCE [LARGE SCALE GENOMIC DNA]</scope>
    <source>
        <strain evidence="2">WH 8501</strain>
    </source>
</reference>
<keyword evidence="1" id="KW-0175">Coiled coil</keyword>
<sequence>MLKTTQLLLVIIILLIVIFIQQINPVSASVENRLRGEINRLQARVSRLESAVTNLRQGSNNNNNSPPLNSSPQIVDGEIIGRSDPLFERLSTLVIELKERVMGLEKRMNQLER</sequence>
<protein>
    <submittedName>
        <fullName evidence="2">Uncharacterized protein</fullName>
    </submittedName>
</protein>
<keyword evidence="3" id="KW-1185">Reference proteome</keyword>
<accession>Q4C7Y1</accession>
<name>Q4C7Y1_CROWT</name>
<evidence type="ECO:0000313" key="3">
    <source>
        <dbReference type="Proteomes" id="UP000003922"/>
    </source>
</evidence>
<dbReference type="AlphaFoldDB" id="Q4C7Y1"/>
<dbReference type="EMBL" id="AADV02000002">
    <property type="protein sequence ID" value="EAM52490.1"/>
    <property type="molecule type" value="Genomic_DNA"/>
</dbReference>
<reference evidence="2" key="2">
    <citation type="submission" date="2005-06" db="EMBL/GenBank/DDBJ databases">
        <title>Sequencing of the draft genome and assembly of Crocosphaera watsonii WH 8501.</title>
        <authorList>
            <consortium name="US DOE Joint Genome Institute (JGI-PGF)"/>
            <person name="Copeland A."/>
            <person name="Lucas S."/>
            <person name="Lapidus A."/>
            <person name="Barry K."/>
            <person name="Detter C."/>
            <person name="Glavina T."/>
            <person name="Hammon N."/>
            <person name="Israni S."/>
            <person name="Pitluck S."/>
            <person name="Richardson P."/>
        </authorList>
    </citation>
    <scope>NUCLEOTIDE SEQUENCE [LARGE SCALE GENOMIC DNA]</scope>
    <source>
        <strain evidence="2">WH 8501</strain>
    </source>
</reference>
<gene>
    <name evidence="2" type="ORF">CwatDRAFT_5753</name>
</gene>
<dbReference type="OrthoDB" id="467411at2"/>
<comment type="caution">
    <text evidence="2">The sequence shown here is derived from an EMBL/GenBank/DDBJ whole genome shotgun (WGS) entry which is preliminary data.</text>
</comment>
<dbReference type="RefSeq" id="WP_007304140.1">
    <property type="nucleotide sequence ID" value="NZ_AADV02000002.1"/>
</dbReference>
<evidence type="ECO:0000313" key="2">
    <source>
        <dbReference type="EMBL" id="EAM52490.1"/>
    </source>
</evidence>
<dbReference type="Proteomes" id="UP000003922">
    <property type="component" value="Unassembled WGS sequence"/>
</dbReference>